<protein>
    <submittedName>
        <fullName evidence="1">DUF4198 domain-containing protein</fullName>
    </submittedName>
</protein>
<keyword evidence="2" id="KW-1185">Reference proteome</keyword>
<dbReference type="EMBL" id="JBHUII010000011">
    <property type="protein sequence ID" value="MFD2207339.1"/>
    <property type="molecule type" value="Genomic_DNA"/>
</dbReference>
<sequence>MKKLFIVLILLVLPINSWAHGIWITDRFGEPSIVYGHGASDDAYTPDKLVSALAINKSGQVIPARTIKTNSHINVRLPKETKAVAATFDNGYWTKDTKGKWHNLKKHEVPNSVSSGHYLKYTTFIPPRSPGYSKPFGFPLEIIALENPHKLSKGDNLSLQILLNGKPVEGLGVISDYVNDDSAPKILTDKEGKVTVTIRNQGLNVIAVATETKLKDTTDADQEGYFTTLSFALEHSHD</sequence>
<organism evidence="1 2">
    <name type="scientific">Kiloniella antarctica</name>
    <dbReference type="NCBI Taxonomy" id="1550907"/>
    <lineage>
        <taxon>Bacteria</taxon>
        <taxon>Pseudomonadati</taxon>
        <taxon>Pseudomonadota</taxon>
        <taxon>Alphaproteobacteria</taxon>
        <taxon>Rhodospirillales</taxon>
        <taxon>Kiloniellaceae</taxon>
        <taxon>Kiloniella</taxon>
    </lineage>
</organism>
<dbReference type="Pfam" id="PF10670">
    <property type="entry name" value="DUF4198"/>
    <property type="match status" value="1"/>
</dbReference>
<proteinExistence type="predicted"/>
<name>A0ABW5BP37_9PROT</name>
<reference evidence="2" key="1">
    <citation type="journal article" date="2019" name="Int. J. Syst. Evol. Microbiol.">
        <title>The Global Catalogue of Microorganisms (GCM) 10K type strain sequencing project: providing services to taxonomists for standard genome sequencing and annotation.</title>
        <authorList>
            <consortium name="The Broad Institute Genomics Platform"/>
            <consortium name="The Broad Institute Genome Sequencing Center for Infectious Disease"/>
            <person name="Wu L."/>
            <person name="Ma J."/>
        </authorList>
    </citation>
    <scope>NUCLEOTIDE SEQUENCE [LARGE SCALE GENOMIC DNA]</scope>
    <source>
        <strain evidence="2">CGMCC 4.7192</strain>
    </source>
</reference>
<comment type="caution">
    <text evidence="1">The sequence shown here is derived from an EMBL/GenBank/DDBJ whole genome shotgun (WGS) entry which is preliminary data.</text>
</comment>
<gene>
    <name evidence="1" type="ORF">ACFSKO_17070</name>
</gene>
<dbReference type="InterPro" id="IPR019613">
    <property type="entry name" value="DUF4198"/>
</dbReference>
<dbReference type="Proteomes" id="UP001597294">
    <property type="component" value="Unassembled WGS sequence"/>
</dbReference>
<evidence type="ECO:0000313" key="2">
    <source>
        <dbReference type="Proteomes" id="UP001597294"/>
    </source>
</evidence>
<evidence type="ECO:0000313" key="1">
    <source>
        <dbReference type="EMBL" id="MFD2207339.1"/>
    </source>
</evidence>
<accession>A0ABW5BP37</accession>
<dbReference type="RefSeq" id="WP_380253859.1">
    <property type="nucleotide sequence ID" value="NZ_JBHUII010000011.1"/>
</dbReference>